<evidence type="ECO:0000256" key="5">
    <source>
        <dbReference type="ARBA" id="ARBA00022989"/>
    </source>
</evidence>
<dbReference type="NCBIfam" id="TIGR02857">
    <property type="entry name" value="CydD"/>
    <property type="match status" value="1"/>
</dbReference>
<keyword evidence="2 8" id="KW-0812">Transmembrane</keyword>
<dbReference type="SMART" id="SM00382">
    <property type="entry name" value="AAA"/>
    <property type="match status" value="1"/>
</dbReference>
<gene>
    <name evidence="11" type="primary">cydD</name>
    <name evidence="11" type="ORF">D8I30_09895</name>
</gene>
<keyword evidence="5 8" id="KW-1133">Transmembrane helix</keyword>
<feature type="domain" description="ABC transmembrane type-1" evidence="10">
    <location>
        <begin position="62"/>
        <end position="342"/>
    </location>
</feature>
<dbReference type="InterPro" id="IPR039421">
    <property type="entry name" value="Type_1_exporter"/>
</dbReference>
<keyword evidence="3" id="KW-0547">Nucleotide-binding</keyword>
<dbReference type="PROSITE" id="PS50893">
    <property type="entry name" value="ABC_TRANSPORTER_2"/>
    <property type="match status" value="1"/>
</dbReference>
<dbReference type="GO" id="GO:0016887">
    <property type="term" value="F:ATP hydrolysis activity"/>
    <property type="evidence" value="ECO:0007669"/>
    <property type="project" value="InterPro"/>
</dbReference>
<dbReference type="GO" id="GO:0140359">
    <property type="term" value="F:ABC-type transporter activity"/>
    <property type="evidence" value="ECO:0007669"/>
    <property type="project" value="InterPro"/>
</dbReference>
<feature type="transmembrane region" description="Helical" evidence="8">
    <location>
        <begin position="195"/>
        <end position="216"/>
    </location>
</feature>
<evidence type="ECO:0000313" key="11">
    <source>
        <dbReference type="EMBL" id="AYG95447.1"/>
    </source>
</evidence>
<evidence type="ECO:0000256" key="3">
    <source>
        <dbReference type="ARBA" id="ARBA00022741"/>
    </source>
</evidence>
<feature type="transmembrane region" description="Helical" evidence="8">
    <location>
        <begin position="59"/>
        <end position="83"/>
    </location>
</feature>
<dbReference type="InterPro" id="IPR017871">
    <property type="entry name" value="ABC_transporter-like_CS"/>
</dbReference>
<dbReference type="CDD" id="cd18584">
    <property type="entry name" value="ABC_6TM_AarD_CydD"/>
    <property type="match status" value="1"/>
</dbReference>
<dbReference type="Proteomes" id="UP000276984">
    <property type="component" value="Chromosome"/>
</dbReference>
<dbReference type="Pfam" id="PF00664">
    <property type="entry name" value="ABC_membrane"/>
    <property type="match status" value="1"/>
</dbReference>
<evidence type="ECO:0000256" key="7">
    <source>
        <dbReference type="SAM" id="MobiDB-lite"/>
    </source>
</evidence>
<dbReference type="InterPro" id="IPR014216">
    <property type="entry name" value="ABC_transptr_CydD"/>
</dbReference>
<evidence type="ECO:0000256" key="4">
    <source>
        <dbReference type="ARBA" id="ARBA00022840"/>
    </source>
</evidence>
<reference evidence="11 12" key="1">
    <citation type="submission" date="2018-10" db="EMBL/GenBank/DDBJ databases">
        <title>Complete genome sequence of Brevundimonas naejangsanensis BRV3.</title>
        <authorList>
            <person name="Berrios L."/>
            <person name="Ely B."/>
        </authorList>
    </citation>
    <scope>NUCLEOTIDE SEQUENCE [LARGE SCALE GENOMIC DNA]</scope>
    <source>
        <strain evidence="11 12">BRV3</strain>
    </source>
</reference>
<dbReference type="SUPFAM" id="SSF52540">
    <property type="entry name" value="P-loop containing nucleoside triphosphate hydrolases"/>
    <property type="match status" value="1"/>
</dbReference>
<dbReference type="SUPFAM" id="SSF90123">
    <property type="entry name" value="ABC transporter transmembrane region"/>
    <property type="match status" value="1"/>
</dbReference>
<dbReference type="InterPro" id="IPR036640">
    <property type="entry name" value="ABC1_TM_sf"/>
</dbReference>
<dbReference type="EMBL" id="CP032707">
    <property type="protein sequence ID" value="AYG95447.1"/>
    <property type="molecule type" value="Genomic_DNA"/>
</dbReference>
<dbReference type="Pfam" id="PF00005">
    <property type="entry name" value="ABC_tran"/>
    <property type="match status" value="1"/>
</dbReference>
<keyword evidence="4" id="KW-0067">ATP-binding</keyword>
<dbReference type="InterPro" id="IPR003439">
    <property type="entry name" value="ABC_transporter-like_ATP-bd"/>
</dbReference>
<evidence type="ECO:0000259" key="9">
    <source>
        <dbReference type="PROSITE" id="PS50893"/>
    </source>
</evidence>
<dbReference type="Gene3D" id="1.20.1560.10">
    <property type="entry name" value="ABC transporter type 1, transmembrane domain"/>
    <property type="match status" value="1"/>
</dbReference>
<dbReference type="OrthoDB" id="9806127at2"/>
<dbReference type="PANTHER" id="PTHR24221:SF654">
    <property type="entry name" value="ATP-BINDING CASSETTE SUB-FAMILY B MEMBER 6"/>
    <property type="match status" value="1"/>
</dbReference>
<dbReference type="GO" id="GO:0042883">
    <property type="term" value="P:cysteine transport"/>
    <property type="evidence" value="ECO:0007669"/>
    <property type="project" value="InterPro"/>
</dbReference>
<dbReference type="PROSITE" id="PS00211">
    <property type="entry name" value="ABC_TRANSPORTER_1"/>
    <property type="match status" value="1"/>
</dbReference>
<dbReference type="AlphaFoldDB" id="A0A494RG62"/>
<keyword evidence="6 8" id="KW-0472">Membrane</keyword>
<keyword evidence="12" id="KW-1185">Reference proteome</keyword>
<evidence type="ECO:0000313" key="12">
    <source>
        <dbReference type="Proteomes" id="UP000276984"/>
    </source>
</evidence>
<dbReference type="InterPro" id="IPR027417">
    <property type="entry name" value="P-loop_NTPase"/>
</dbReference>
<dbReference type="InterPro" id="IPR011527">
    <property type="entry name" value="ABC1_TM_dom"/>
</dbReference>
<comment type="subcellular location">
    <subcellularLocation>
        <location evidence="1">Cell membrane</location>
        <topology evidence="1">Multi-pass membrane protein</topology>
    </subcellularLocation>
</comment>
<feature type="compositionally biased region" description="Pro residues" evidence="7">
    <location>
        <begin position="1"/>
        <end position="11"/>
    </location>
</feature>
<evidence type="ECO:0000256" key="8">
    <source>
        <dbReference type="SAM" id="Phobius"/>
    </source>
</evidence>
<dbReference type="GO" id="GO:0005886">
    <property type="term" value="C:plasma membrane"/>
    <property type="evidence" value="ECO:0007669"/>
    <property type="project" value="UniProtKB-SubCell"/>
</dbReference>
<feature type="transmembrane region" description="Helical" evidence="8">
    <location>
        <begin position="172"/>
        <end position="189"/>
    </location>
</feature>
<proteinExistence type="predicted"/>
<dbReference type="GO" id="GO:0005524">
    <property type="term" value="F:ATP binding"/>
    <property type="evidence" value="ECO:0007669"/>
    <property type="project" value="UniProtKB-KW"/>
</dbReference>
<evidence type="ECO:0000256" key="6">
    <source>
        <dbReference type="ARBA" id="ARBA00023136"/>
    </source>
</evidence>
<evidence type="ECO:0000259" key="10">
    <source>
        <dbReference type="PROSITE" id="PS50929"/>
    </source>
</evidence>
<dbReference type="PROSITE" id="PS50929">
    <property type="entry name" value="ABC_TM1F"/>
    <property type="match status" value="1"/>
</dbReference>
<feature type="transmembrane region" description="Helical" evidence="8">
    <location>
        <begin position="95"/>
        <end position="112"/>
    </location>
</feature>
<dbReference type="CDD" id="cd03228">
    <property type="entry name" value="ABCC_MRP_Like"/>
    <property type="match status" value="1"/>
</dbReference>
<feature type="transmembrane region" description="Helical" evidence="8">
    <location>
        <begin position="272"/>
        <end position="294"/>
    </location>
</feature>
<feature type="region of interest" description="Disordered" evidence="7">
    <location>
        <begin position="1"/>
        <end position="41"/>
    </location>
</feature>
<dbReference type="Gene3D" id="3.40.50.300">
    <property type="entry name" value="P-loop containing nucleotide triphosphate hydrolases"/>
    <property type="match status" value="1"/>
</dbReference>
<evidence type="ECO:0000256" key="1">
    <source>
        <dbReference type="ARBA" id="ARBA00004651"/>
    </source>
</evidence>
<dbReference type="PANTHER" id="PTHR24221">
    <property type="entry name" value="ATP-BINDING CASSETTE SUB-FAMILY B"/>
    <property type="match status" value="1"/>
</dbReference>
<protein>
    <submittedName>
        <fullName evidence="11">Thiol reductant ABC exporter subunit CydD</fullName>
    </submittedName>
</protein>
<feature type="domain" description="ABC transporter" evidence="9">
    <location>
        <begin position="373"/>
        <end position="570"/>
    </location>
</feature>
<accession>A0A494RG62</accession>
<evidence type="ECO:0000256" key="2">
    <source>
        <dbReference type="ARBA" id="ARBA00022692"/>
    </source>
</evidence>
<sequence length="570" mass="59269">MGFLPNPPSSPMMPDQADEPGDMMTAQPLAPQPTASRRIAGEETPALWLKSALSPWRRLMGLGGALVIADTAPAIGFAAGLALAVGALPHGLAEATPGLALAVAALVTRAALSQAAVRFNTRAARAAKGGLRRRVLKGALSGRLSDAASMTAVAEGVEALDGHVARFMPARLAAAASPLILIAAAAVVSPFTAGILVFTLLPFVLGMALTGMAAGAESRRQFQALERLSGLFLDRVRALPAILSFQAESQQTRVIARASDDLARRTGRVLKVAFLSSAVLEFFSALAVALVAVYCGFNLLKLLPFPAPEQLSLTQAFFVLALAPEVYQPMRRLAAAYHDRQAAESAVPSLRRLDQAAEAPRPRPALPASAPALRFRDVAVAYDGAPVLSGFNLEAAPGAVVALIGLSGAGKSSLLNLFLGLAPLSEGEVEIGELRLSDSPDLTDWVAWAGQAPVVIRGTLAENIALARRGASAEEIEGAARKAGLEGALDRLIDERGGGLSGGERRRLGLARAFLKPAPLLLLDEPTANLDAEAEAALLPIIREAARGRTTLIATHSEAVAELADVVVRL</sequence>
<name>A0A494RG62_9CAUL</name>
<dbReference type="InterPro" id="IPR003593">
    <property type="entry name" value="AAA+_ATPase"/>
</dbReference>
<organism evidence="11 12">
    <name type="scientific">Brevundimonas naejangsanensis</name>
    <dbReference type="NCBI Taxonomy" id="588932"/>
    <lineage>
        <taxon>Bacteria</taxon>
        <taxon>Pseudomonadati</taxon>
        <taxon>Pseudomonadota</taxon>
        <taxon>Alphaproteobacteria</taxon>
        <taxon>Caulobacterales</taxon>
        <taxon>Caulobacteraceae</taxon>
        <taxon>Brevundimonas</taxon>
    </lineage>
</organism>